<reference evidence="9 10" key="1">
    <citation type="submission" date="2020-11" db="EMBL/GenBank/DDBJ databases">
        <title>Enhanced detection system for hospital associated transmission using whole genome sequencing surveillance.</title>
        <authorList>
            <person name="Harrison L.H."/>
            <person name="Van Tyne D."/>
            <person name="Marsh J.W."/>
            <person name="Griffith M.P."/>
            <person name="Snyder D.J."/>
            <person name="Cooper V.S."/>
            <person name="Mustapha M."/>
        </authorList>
    </citation>
    <scope>NUCLEOTIDE SEQUENCE [LARGE SCALE GENOMIC DNA]</scope>
    <source>
        <strain evidence="9 10">CB00117</strain>
    </source>
</reference>
<protein>
    <recommendedName>
        <fullName evidence="7">DNA ligase B</fullName>
        <ecNumber evidence="7">6.5.1.2</ecNumber>
    </recommendedName>
    <alternativeName>
        <fullName evidence="7">Polydeoxyribonucleotide synthase [NAD(+)] B</fullName>
    </alternativeName>
</protein>
<comment type="caution">
    <text evidence="9">The sequence shown here is derived from an EMBL/GenBank/DDBJ whole genome shotgun (WGS) entry which is preliminary data.</text>
</comment>
<dbReference type="SUPFAM" id="SSF56091">
    <property type="entry name" value="DNA ligase/mRNA capping enzyme, catalytic domain"/>
    <property type="match status" value="1"/>
</dbReference>
<dbReference type="InterPro" id="IPR012340">
    <property type="entry name" value="NA-bd_OB-fold"/>
</dbReference>
<dbReference type="HAMAP" id="MF_01587">
    <property type="entry name" value="DNA_ligase_B"/>
    <property type="match status" value="1"/>
</dbReference>
<sequence>MKRGIAIIVGLLWCSQVWGLCPTWSAARAQDELSRLQQQISRWDDAYWKEGKSNVEDGVYDQLRARLAQWQRCVGEDVLPGDLPPAIGGAASHPVAHTGVKKLTDKRAVRHWMRERGDLWVQPKVDGVAITLVYREGALTQAISRGDGLKGEDWTAKAQRISAIPQTVTGALANSVLQGEIFLPREGHIQQKMGGMNARSKVAGLLMRKDNASALRSLGVFIWAWPDGPDRMAVKLRQLSAAGFTLTEKYTLLVKSAEDVERARTRWWTSGLPFVTDGVVVRTGDEPASRDWLPGQGNWLAAWKYPPVAQVAEVTAIHFTVGKSGKIAVVAMLAPVMLDDKRVQRVNLGSIRRWQEWDIAPGDHILVSLAGQGIPRIDKVVWRVSDRTKPAPPENRYNSLTCFYATAECQEQFLSRLVWIGSRGALGIEGIGESGWRALHQHHHFAHIFSWLALTPEQIKNTPGLAQAKGEQLWHQFNLVRKQPFTRWLMAMGIPLTQAALNASGARSWQQIVSNSAHYWQQLPATGARRAAWVIQWLAHAEIKALSQWLGSQRIDGFSAQ</sequence>
<dbReference type="Proteomes" id="UP000746649">
    <property type="component" value="Unassembled WGS sequence"/>
</dbReference>
<organism evidence="9 10">
    <name type="scientific">Citrobacter sedlakii</name>
    <dbReference type="NCBI Taxonomy" id="67826"/>
    <lineage>
        <taxon>Bacteria</taxon>
        <taxon>Pseudomonadati</taxon>
        <taxon>Pseudomonadota</taxon>
        <taxon>Gammaproteobacteria</taxon>
        <taxon>Enterobacterales</taxon>
        <taxon>Enterobacteriaceae</taxon>
        <taxon>Citrobacter</taxon>
        <taxon>Citrobacter freundii complex</taxon>
    </lineage>
</organism>
<proteinExistence type="inferred from homology"/>
<evidence type="ECO:0000313" key="9">
    <source>
        <dbReference type="EMBL" id="MBJ8382045.1"/>
    </source>
</evidence>
<dbReference type="Gene3D" id="1.10.150.20">
    <property type="entry name" value="5' to 3' exonuclease, C-terminal subdomain"/>
    <property type="match status" value="1"/>
</dbReference>
<dbReference type="InterPro" id="IPR004150">
    <property type="entry name" value="NAD_DNA_ligase_OB"/>
</dbReference>
<evidence type="ECO:0000256" key="2">
    <source>
        <dbReference type="ARBA" id="ARBA00022705"/>
    </source>
</evidence>
<feature type="domain" description="NAD-dependent DNA ligase N-terminal" evidence="8">
    <location>
        <begin position="28"/>
        <end position="425"/>
    </location>
</feature>
<accession>A0ABS0ZTA8</accession>
<keyword evidence="3 7" id="KW-0227">DNA damage</keyword>
<dbReference type="InterPro" id="IPR013839">
    <property type="entry name" value="DNAligase_adenylation"/>
</dbReference>
<gene>
    <name evidence="7 9" type="primary">ligB</name>
    <name evidence="9" type="ORF">I6M88_13860</name>
</gene>
<dbReference type="InterPro" id="IPR010994">
    <property type="entry name" value="RuvA_2-like"/>
</dbReference>
<dbReference type="NCBIfam" id="NF005987">
    <property type="entry name" value="PRK08097.1"/>
    <property type="match status" value="1"/>
</dbReference>
<dbReference type="Gene3D" id="1.10.287.610">
    <property type="entry name" value="Helix hairpin bin"/>
    <property type="match status" value="1"/>
</dbReference>
<dbReference type="SMART" id="SM00532">
    <property type="entry name" value="LIGANc"/>
    <property type="match status" value="1"/>
</dbReference>
<keyword evidence="4 7" id="KW-0520">NAD</keyword>
<comment type="function">
    <text evidence="7">Catalyzes the formation of phosphodiester linkages between 5'-phosphoryl and 3'-hydroxyl groups in double-stranded DNA using NAD as a coenzyme and as the energy source for the reaction.</text>
</comment>
<evidence type="ECO:0000256" key="3">
    <source>
        <dbReference type="ARBA" id="ARBA00022763"/>
    </source>
</evidence>
<dbReference type="Gene3D" id="2.40.50.140">
    <property type="entry name" value="Nucleic acid-binding proteins"/>
    <property type="match status" value="1"/>
</dbReference>
<feature type="active site" description="N6-AMP-lysine intermediate" evidence="7">
    <location>
        <position position="124"/>
    </location>
</feature>
<comment type="similarity">
    <text evidence="7">Belongs to the NAD-dependent DNA ligase family. LigB subfamily.</text>
</comment>
<dbReference type="PROSITE" id="PS01055">
    <property type="entry name" value="DNA_LIGASE_N1"/>
    <property type="match status" value="1"/>
</dbReference>
<dbReference type="GO" id="GO:0003911">
    <property type="term" value="F:DNA ligase (NAD+) activity"/>
    <property type="evidence" value="ECO:0007669"/>
    <property type="project" value="UniProtKB-EC"/>
</dbReference>
<dbReference type="Gene3D" id="3.30.470.30">
    <property type="entry name" value="DNA ligase/mRNA capping enzyme"/>
    <property type="match status" value="1"/>
</dbReference>
<dbReference type="SUPFAM" id="SSF47781">
    <property type="entry name" value="RuvA domain 2-like"/>
    <property type="match status" value="1"/>
</dbReference>
<evidence type="ECO:0000259" key="8">
    <source>
        <dbReference type="SMART" id="SM00532"/>
    </source>
</evidence>
<dbReference type="PANTHER" id="PTHR47810">
    <property type="entry name" value="DNA LIGASE"/>
    <property type="match status" value="1"/>
</dbReference>
<dbReference type="EC" id="6.5.1.2" evidence="7"/>
<dbReference type="InterPro" id="IPR018239">
    <property type="entry name" value="DNA_ligase_AS"/>
</dbReference>
<dbReference type="Pfam" id="PF03120">
    <property type="entry name" value="OB_DNA_ligase"/>
    <property type="match status" value="1"/>
</dbReference>
<evidence type="ECO:0000256" key="1">
    <source>
        <dbReference type="ARBA" id="ARBA00022598"/>
    </source>
</evidence>
<name>A0ABS0ZTA8_9ENTR</name>
<dbReference type="RefSeq" id="WP_200035527.1">
    <property type="nucleotide sequence ID" value="NZ_JADWND010000006.1"/>
</dbReference>
<keyword evidence="2 7" id="KW-0235">DNA replication</keyword>
<evidence type="ECO:0000256" key="4">
    <source>
        <dbReference type="ARBA" id="ARBA00023027"/>
    </source>
</evidence>
<keyword evidence="1 7" id="KW-0436">Ligase</keyword>
<dbReference type="InterPro" id="IPR020923">
    <property type="entry name" value="DNA_ligase_B"/>
</dbReference>
<dbReference type="InterPro" id="IPR050326">
    <property type="entry name" value="NAD_dep_DNA_ligaseB"/>
</dbReference>
<dbReference type="EMBL" id="JADWND010000006">
    <property type="protein sequence ID" value="MBJ8382045.1"/>
    <property type="molecule type" value="Genomic_DNA"/>
</dbReference>
<dbReference type="PANTHER" id="PTHR47810:SF1">
    <property type="entry name" value="DNA LIGASE B"/>
    <property type="match status" value="1"/>
</dbReference>
<keyword evidence="5 7" id="KW-0234">DNA repair</keyword>
<dbReference type="SUPFAM" id="SSF50249">
    <property type="entry name" value="Nucleic acid-binding proteins"/>
    <property type="match status" value="1"/>
</dbReference>
<evidence type="ECO:0000256" key="5">
    <source>
        <dbReference type="ARBA" id="ARBA00023204"/>
    </source>
</evidence>
<dbReference type="Pfam" id="PF01653">
    <property type="entry name" value="DNA_ligase_aden"/>
    <property type="match status" value="1"/>
</dbReference>
<keyword evidence="10" id="KW-1185">Reference proteome</keyword>
<evidence type="ECO:0000313" key="10">
    <source>
        <dbReference type="Proteomes" id="UP000746649"/>
    </source>
</evidence>
<evidence type="ECO:0000256" key="6">
    <source>
        <dbReference type="ARBA" id="ARBA00034005"/>
    </source>
</evidence>
<dbReference type="InterPro" id="IPR013840">
    <property type="entry name" value="DNAligase_N"/>
</dbReference>
<evidence type="ECO:0000256" key="7">
    <source>
        <dbReference type="HAMAP-Rule" id="MF_01587"/>
    </source>
</evidence>
<comment type="catalytic activity">
    <reaction evidence="6 7">
        <text>NAD(+) + (deoxyribonucleotide)n-3'-hydroxyl + 5'-phospho-(deoxyribonucleotide)m = (deoxyribonucleotide)n+m + AMP + beta-nicotinamide D-nucleotide.</text>
        <dbReference type="EC" id="6.5.1.2"/>
    </reaction>
</comment>